<dbReference type="InterPro" id="IPR016032">
    <property type="entry name" value="Sig_transdc_resp-reg_C-effctor"/>
</dbReference>
<keyword evidence="1" id="KW-0175">Coiled coil</keyword>
<evidence type="ECO:0000313" key="4">
    <source>
        <dbReference type="EMBL" id="GGP02008.1"/>
    </source>
</evidence>
<comment type="caution">
    <text evidence="4">The sequence shown here is derived from an EMBL/GenBank/DDBJ whole genome shotgun (WGS) entry which is preliminary data.</text>
</comment>
<dbReference type="InterPro" id="IPR011047">
    <property type="entry name" value="Quinoprotein_ADH-like_sf"/>
</dbReference>
<dbReference type="SUPFAM" id="SSF46894">
    <property type="entry name" value="C-terminal effector domain of the bipartite response regulators"/>
    <property type="match status" value="1"/>
</dbReference>
<feature type="domain" description="HTH luxR-type" evidence="3">
    <location>
        <begin position="853"/>
        <end position="880"/>
    </location>
</feature>
<keyword evidence="2" id="KW-1133">Transmembrane helix</keyword>
<dbReference type="InterPro" id="IPR011123">
    <property type="entry name" value="Y_Y_Y"/>
</dbReference>
<evidence type="ECO:0000259" key="3">
    <source>
        <dbReference type="PROSITE" id="PS00622"/>
    </source>
</evidence>
<dbReference type="Proteomes" id="UP000620064">
    <property type="component" value="Unassembled WGS sequence"/>
</dbReference>
<dbReference type="InterPro" id="IPR013783">
    <property type="entry name" value="Ig-like_fold"/>
</dbReference>
<organism evidence="4 5">
    <name type="scientific">Cloacibacterium rupense</name>
    <dbReference type="NCBI Taxonomy" id="517423"/>
    <lineage>
        <taxon>Bacteria</taxon>
        <taxon>Pseudomonadati</taxon>
        <taxon>Bacteroidota</taxon>
        <taxon>Flavobacteriia</taxon>
        <taxon>Flavobacteriales</taxon>
        <taxon>Weeksellaceae</taxon>
    </lineage>
</organism>
<dbReference type="SUPFAM" id="SSF50998">
    <property type="entry name" value="Quinoprotein alcohol dehydrogenase-like"/>
    <property type="match status" value="1"/>
</dbReference>
<dbReference type="InterPro" id="IPR000792">
    <property type="entry name" value="Tscrpt_reg_LuxR_C"/>
</dbReference>
<dbReference type="Gene3D" id="2.60.40.10">
    <property type="entry name" value="Immunoglobulins"/>
    <property type="match status" value="1"/>
</dbReference>
<accession>A0ABQ2NFE3</accession>
<dbReference type="InterPro" id="IPR015943">
    <property type="entry name" value="WD40/YVTN_repeat-like_dom_sf"/>
</dbReference>
<evidence type="ECO:0000256" key="1">
    <source>
        <dbReference type="SAM" id="Coils"/>
    </source>
</evidence>
<sequence length="897" mass="105142">MNSKFYFYFLLFIFSFSEAQEIPEKGIPFVRNYLPEEYGNHGKIWDISAAKNGLIYMASENGLLEFDGKKWNKYRDYKGFTRSLFIKNDSTIYVGADMDFGVWKRNKYRKFDYQSFYPFKTKIGGVNEEFWGTYLFKNQVVFVSHQNLYRFVNQKITKIAAPVRFFDSFQVGKRLFLADEKNGLYEYNGQNLHLLFSYPYGAPLEISGIYEDGGYLRIVSRNRGIFTLIDGKLTPLQSEISKEIIKNKVFSFTSFNHRYLAFGTILNGIYITDYQGNIIQHLNKNKGLPNNTILSLYYQNNGKIWMGLDYGIAFSDIKNNITYFKNSNSDFGTGYTAILKNDFFYLGTNQGLYSANWNELNSSKDQNPFSLINGAEGQVWTLQKIDDKVICGHDRGLFEVDGRNIRKIHSEPGVMSLLEYDNNTLFTGNYNGISILKKENDSWRFQRKMEVILGAINQIVEEKKNILWVNIPNYGVIRFEIDQNYKPIKKTIFSTKKFKGYFPYIFKDQKGVHIITSTHQYVYLPENNDFMAENLIPLVNVKNKLTGFYFPISLNSEYAFYAVSNGFALEKIDKSSNQSLTSELIFRKVQAFNNEESIELSTPAKIPYQFNNIRFSFVLPNESDVQYRYYLEGFSDRWSGFSSKNEIEFLGLREGNYVLNIVAKKGDKITANQKFAIRIEAPWYRSFWSYLVYMILIFALIHLLRQIHERRLKNQKKHLLEKERKSLKKQAEKHEQELLLEKQKQLELEQNILKEEIKNKTKELATKAKNDDDKIRLLQTINDKILEAESNPNISKLKLGEIRRMLKSYLEIEDHTFEIQMDELHQEFFKVMKKKFPNLSIYDLRMCAYLKIGLNSKEIADIFQVLPSSINVSRSRLRKKLNLSPDEDLYEFLNSLE</sequence>
<dbReference type="EMBL" id="BMLV01000001">
    <property type="protein sequence ID" value="GGP02008.1"/>
    <property type="molecule type" value="Genomic_DNA"/>
</dbReference>
<keyword evidence="2" id="KW-0472">Membrane</keyword>
<dbReference type="Gene3D" id="2.130.10.10">
    <property type="entry name" value="YVTN repeat-like/Quinoprotein amine dehydrogenase"/>
    <property type="match status" value="2"/>
</dbReference>
<proteinExistence type="predicted"/>
<keyword evidence="5" id="KW-1185">Reference proteome</keyword>
<keyword evidence="2" id="KW-0812">Transmembrane</keyword>
<dbReference type="RefSeq" id="WP_188616470.1">
    <property type="nucleotide sequence ID" value="NZ_BMLV01000001.1"/>
</dbReference>
<dbReference type="Pfam" id="PF07495">
    <property type="entry name" value="Y_Y_Y"/>
    <property type="match status" value="1"/>
</dbReference>
<evidence type="ECO:0000256" key="2">
    <source>
        <dbReference type="SAM" id="Phobius"/>
    </source>
</evidence>
<protein>
    <recommendedName>
        <fullName evidence="3">HTH luxR-type domain-containing protein</fullName>
    </recommendedName>
</protein>
<feature type="coiled-coil region" evidence="1">
    <location>
        <begin position="705"/>
        <end position="763"/>
    </location>
</feature>
<feature type="transmembrane region" description="Helical" evidence="2">
    <location>
        <begin position="687"/>
        <end position="704"/>
    </location>
</feature>
<reference evidence="5" key="1">
    <citation type="journal article" date="2019" name="Int. J. Syst. Evol. Microbiol.">
        <title>The Global Catalogue of Microorganisms (GCM) 10K type strain sequencing project: providing services to taxonomists for standard genome sequencing and annotation.</title>
        <authorList>
            <consortium name="The Broad Institute Genomics Platform"/>
            <consortium name="The Broad Institute Genome Sequencing Center for Infectious Disease"/>
            <person name="Wu L."/>
            <person name="Ma J."/>
        </authorList>
    </citation>
    <scope>NUCLEOTIDE SEQUENCE [LARGE SCALE GENOMIC DNA]</scope>
    <source>
        <strain evidence="5">CGMCC 1.7656</strain>
    </source>
</reference>
<dbReference type="PROSITE" id="PS00622">
    <property type="entry name" value="HTH_LUXR_1"/>
    <property type="match status" value="1"/>
</dbReference>
<evidence type="ECO:0000313" key="5">
    <source>
        <dbReference type="Proteomes" id="UP000620064"/>
    </source>
</evidence>
<name>A0ABQ2NFE3_9FLAO</name>
<gene>
    <name evidence="4" type="ORF">GCM10010992_04670</name>
</gene>